<dbReference type="EMBL" id="BAABAS010000004">
    <property type="protein sequence ID" value="GAA4225870.1"/>
    <property type="molecule type" value="Genomic_DNA"/>
</dbReference>
<accession>A0ABP8BUT6</accession>
<evidence type="ECO:0000313" key="3">
    <source>
        <dbReference type="EMBL" id="GAA4225870.1"/>
    </source>
</evidence>
<protein>
    <submittedName>
        <fullName evidence="3">Pyridoxamine 5'-phosphate oxidase family protein</fullName>
    </submittedName>
</protein>
<sequence length="153" mass="16859">MATWKQFEAEAADLAARIRKRFEDAETHVLATLRKDGSPRVSGSEVDFRGPDLSFGSMLDAMKARDLRRDGRCAVHAHPADPADGGDAKVAGVAVEVTDPEEKKTYTTGNEPPGDFHAFRLDLREAVLTSVEGDRLVIQVWRPGEGVRTTRRE</sequence>
<dbReference type="Pfam" id="PF01243">
    <property type="entry name" value="PNPOx_N"/>
    <property type="match status" value="1"/>
</dbReference>
<organism evidence="3 4">
    <name type="scientific">Actinomadura meridiana</name>
    <dbReference type="NCBI Taxonomy" id="559626"/>
    <lineage>
        <taxon>Bacteria</taxon>
        <taxon>Bacillati</taxon>
        <taxon>Actinomycetota</taxon>
        <taxon>Actinomycetes</taxon>
        <taxon>Streptosporangiales</taxon>
        <taxon>Thermomonosporaceae</taxon>
        <taxon>Actinomadura</taxon>
    </lineage>
</organism>
<keyword evidence="1" id="KW-0560">Oxidoreductase</keyword>
<proteinExistence type="predicted"/>
<dbReference type="RefSeq" id="WP_344890075.1">
    <property type="nucleotide sequence ID" value="NZ_BAABAS010000004.1"/>
</dbReference>
<dbReference type="InterPro" id="IPR011576">
    <property type="entry name" value="Pyridox_Oxase_N"/>
</dbReference>
<evidence type="ECO:0000256" key="1">
    <source>
        <dbReference type="ARBA" id="ARBA00023002"/>
    </source>
</evidence>
<feature type="domain" description="Pyridoxamine 5'-phosphate oxidase N-terminal" evidence="2">
    <location>
        <begin position="16"/>
        <end position="125"/>
    </location>
</feature>
<dbReference type="Proteomes" id="UP001501710">
    <property type="component" value="Unassembled WGS sequence"/>
</dbReference>
<dbReference type="Gene3D" id="2.30.110.10">
    <property type="entry name" value="Electron Transport, Fmn-binding Protein, Chain A"/>
    <property type="match status" value="1"/>
</dbReference>
<dbReference type="PANTHER" id="PTHR35176:SF6">
    <property type="entry name" value="HEME OXYGENASE HI_0854-RELATED"/>
    <property type="match status" value="1"/>
</dbReference>
<dbReference type="InterPro" id="IPR012349">
    <property type="entry name" value="Split_barrel_FMN-bd"/>
</dbReference>
<dbReference type="SUPFAM" id="SSF50475">
    <property type="entry name" value="FMN-binding split barrel"/>
    <property type="match status" value="1"/>
</dbReference>
<reference evidence="4" key="1">
    <citation type="journal article" date="2019" name="Int. J. Syst. Evol. Microbiol.">
        <title>The Global Catalogue of Microorganisms (GCM) 10K type strain sequencing project: providing services to taxonomists for standard genome sequencing and annotation.</title>
        <authorList>
            <consortium name="The Broad Institute Genomics Platform"/>
            <consortium name="The Broad Institute Genome Sequencing Center for Infectious Disease"/>
            <person name="Wu L."/>
            <person name="Ma J."/>
        </authorList>
    </citation>
    <scope>NUCLEOTIDE SEQUENCE [LARGE SCALE GENOMIC DNA]</scope>
    <source>
        <strain evidence="4">JCM 17440</strain>
    </source>
</reference>
<comment type="caution">
    <text evidence="3">The sequence shown here is derived from an EMBL/GenBank/DDBJ whole genome shotgun (WGS) entry which is preliminary data.</text>
</comment>
<gene>
    <name evidence="3" type="ORF">GCM10022254_08790</name>
</gene>
<evidence type="ECO:0000313" key="4">
    <source>
        <dbReference type="Proteomes" id="UP001501710"/>
    </source>
</evidence>
<dbReference type="PANTHER" id="PTHR35176">
    <property type="entry name" value="HEME OXYGENASE HI_0854-RELATED"/>
    <property type="match status" value="1"/>
</dbReference>
<keyword evidence="4" id="KW-1185">Reference proteome</keyword>
<name>A0ABP8BUT6_9ACTN</name>
<dbReference type="InterPro" id="IPR052019">
    <property type="entry name" value="F420H2_bilvrd_red/Heme_oxyg"/>
</dbReference>
<evidence type="ECO:0000259" key="2">
    <source>
        <dbReference type="Pfam" id="PF01243"/>
    </source>
</evidence>